<feature type="transmembrane region" description="Helical" evidence="5">
    <location>
        <begin position="253"/>
        <end position="273"/>
    </location>
</feature>
<dbReference type="Proteomes" id="UP001432027">
    <property type="component" value="Unassembled WGS sequence"/>
</dbReference>
<keyword evidence="2 5" id="KW-0812">Transmembrane</keyword>
<accession>A0AAV5S9A5</accession>
<comment type="subcellular location">
    <subcellularLocation>
        <location evidence="1">Membrane</location>
    </subcellularLocation>
</comment>
<reference evidence="7" key="1">
    <citation type="submission" date="2023-10" db="EMBL/GenBank/DDBJ databases">
        <title>Genome assembly of Pristionchus species.</title>
        <authorList>
            <person name="Yoshida K."/>
            <person name="Sommer R.J."/>
        </authorList>
    </citation>
    <scope>NUCLEOTIDE SEQUENCE</scope>
    <source>
        <strain evidence="7">RS0144</strain>
    </source>
</reference>
<keyword evidence="8" id="KW-1185">Reference proteome</keyword>
<keyword evidence="3 5" id="KW-1133">Transmembrane helix</keyword>
<feature type="transmembrane region" description="Helical" evidence="5">
    <location>
        <begin position="46"/>
        <end position="68"/>
    </location>
</feature>
<evidence type="ECO:0000256" key="5">
    <source>
        <dbReference type="SAM" id="Phobius"/>
    </source>
</evidence>
<dbReference type="CDD" id="cd00637">
    <property type="entry name" value="7tm_classA_rhodopsin-like"/>
    <property type="match status" value="1"/>
</dbReference>
<evidence type="ECO:0000256" key="3">
    <source>
        <dbReference type="ARBA" id="ARBA00022989"/>
    </source>
</evidence>
<proteinExistence type="predicted"/>
<comment type="caution">
    <text evidence="7">The sequence shown here is derived from an EMBL/GenBank/DDBJ whole genome shotgun (WGS) entry which is preliminary data.</text>
</comment>
<organism evidence="7 8">
    <name type="scientific">Pristionchus entomophagus</name>
    <dbReference type="NCBI Taxonomy" id="358040"/>
    <lineage>
        <taxon>Eukaryota</taxon>
        <taxon>Metazoa</taxon>
        <taxon>Ecdysozoa</taxon>
        <taxon>Nematoda</taxon>
        <taxon>Chromadorea</taxon>
        <taxon>Rhabditida</taxon>
        <taxon>Rhabditina</taxon>
        <taxon>Diplogasteromorpha</taxon>
        <taxon>Diplogasteroidea</taxon>
        <taxon>Neodiplogasteridae</taxon>
        <taxon>Pristionchus</taxon>
    </lineage>
</organism>
<keyword evidence="4 5" id="KW-0472">Membrane</keyword>
<evidence type="ECO:0000313" key="8">
    <source>
        <dbReference type="Proteomes" id="UP001432027"/>
    </source>
</evidence>
<dbReference type="EMBL" id="BTSX01000001">
    <property type="protein sequence ID" value="GMS78563.1"/>
    <property type="molecule type" value="Genomic_DNA"/>
</dbReference>
<feature type="domain" description="G-protein coupled receptors family 1 profile" evidence="6">
    <location>
        <begin position="56"/>
        <end position="315"/>
    </location>
</feature>
<dbReference type="AlphaFoldDB" id="A0AAV5S9A5"/>
<feature type="transmembrane region" description="Helical" evidence="5">
    <location>
        <begin position="158"/>
        <end position="180"/>
    </location>
</feature>
<evidence type="ECO:0000259" key="6">
    <source>
        <dbReference type="PROSITE" id="PS50262"/>
    </source>
</evidence>
<evidence type="ECO:0000256" key="2">
    <source>
        <dbReference type="ARBA" id="ARBA00022692"/>
    </source>
</evidence>
<feature type="non-terminal residue" evidence="7">
    <location>
        <position position="337"/>
    </location>
</feature>
<dbReference type="Gene3D" id="1.20.1070.10">
    <property type="entry name" value="Rhodopsin 7-helix transmembrane proteins"/>
    <property type="match status" value="1"/>
</dbReference>
<feature type="transmembrane region" description="Helical" evidence="5">
    <location>
        <begin position="209"/>
        <end position="226"/>
    </location>
</feature>
<protein>
    <recommendedName>
        <fullName evidence="6">G-protein coupled receptors family 1 profile domain-containing protein</fullName>
    </recommendedName>
</protein>
<evidence type="ECO:0000256" key="4">
    <source>
        <dbReference type="ARBA" id="ARBA00023136"/>
    </source>
</evidence>
<gene>
    <name evidence="7" type="ORF">PENTCL1PPCAC_738</name>
</gene>
<name>A0AAV5S9A5_9BILA</name>
<sequence>CRMSVENFVTQCFYNLSIEERIHYFESPHGARLRNVYRKFWGMMNLPFAVFGIILSSCFIITATNAIYRKKVSRKCYVLLLNRTIGDVITCSMSLLICLYILLAREIQLYYIIYLTKIIYVSRVYRSALRYVALSVIKLLAVARPFEYRICVTIKKSVHVVIISWVIFALMLSYILSALVKVPYLNELTNCTMETCIRFKHWSSNLLSVLLYFFTLSVFGITLILVKRERRYGDSFKSQRSIKKRRKTSRFPFWKLSLNVLSYALLNLFYIIWCIGQLVSTNHCFFLRNYIEFERIYAFVILSSLIRICIDPVVCFVTDVQVTQLHINLRFFSKKIT</sequence>
<dbReference type="GO" id="GO:0016020">
    <property type="term" value="C:membrane"/>
    <property type="evidence" value="ECO:0007669"/>
    <property type="project" value="UniProtKB-SubCell"/>
</dbReference>
<evidence type="ECO:0000313" key="7">
    <source>
        <dbReference type="EMBL" id="GMS78563.1"/>
    </source>
</evidence>
<feature type="non-terminal residue" evidence="7">
    <location>
        <position position="1"/>
    </location>
</feature>
<feature type="transmembrane region" description="Helical" evidence="5">
    <location>
        <begin position="80"/>
        <end position="103"/>
    </location>
</feature>
<dbReference type="SUPFAM" id="SSF81321">
    <property type="entry name" value="Family A G protein-coupled receptor-like"/>
    <property type="match status" value="1"/>
</dbReference>
<dbReference type="InterPro" id="IPR017452">
    <property type="entry name" value="GPCR_Rhodpsn_7TM"/>
</dbReference>
<evidence type="ECO:0000256" key="1">
    <source>
        <dbReference type="ARBA" id="ARBA00004370"/>
    </source>
</evidence>
<dbReference type="PROSITE" id="PS50262">
    <property type="entry name" value="G_PROTEIN_RECEP_F1_2"/>
    <property type="match status" value="1"/>
</dbReference>